<dbReference type="PIRSF" id="PIRSF004749">
    <property type="entry name" value="Pep_def"/>
    <property type="match status" value="1"/>
</dbReference>
<dbReference type="RefSeq" id="WP_386364246.1">
    <property type="nucleotide sequence ID" value="NZ_JBHRXZ010000022.1"/>
</dbReference>
<evidence type="ECO:0000256" key="5">
    <source>
        <dbReference type="ARBA" id="ARBA00023004"/>
    </source>
</evidence>
<keyword evidence="3 6" id="KW-0378">Hydrolase</keyword>
<evidence type="ECO:0000256" key="1">
    <source>
        <dbReference type="ARBA" id="ARBA00010759"/>
    </source>
</evidence>
<comment type="catalytic activity">
    <reaction evidence="6">
        <text>N-terminal N-formyl-L-methionyl-[peptide] + H2O = N-terminal L-methionyl-[peptide] + formate</text>
        <dbReference type="Rhea" id="RHEA:24420"/>
        <dbReference type="Rhea" id="RHEA-COMP:10639"/>
        <dbReference type="Rhea" id="RHEA-COMP:10640"/>
        <dbReference type="ChEBI" id="CHEBI:15377"/>
        <dbReference type="ChEBI" id="CHEBI:15740"/>
        <dbReference type="ChEBI" id="CHEBI:49298"/>
        <dbReference type="ChEBI" id="CHEBI:64731"/>
        <dbReference type="EC" id="3.5.1.88"/>
    </reaction>
</comment>
<dbReference type="HAMAP" id="MF_00163">
    <property type="entry name" value="Pep_deformylase"/>
    <property type="match status" value="1"/>
</dbReference>
<evidence type="ECO:0000256" key="6">
    <source>
        <dbReference type="HAMAP-Rule" id="MF_00163"/>
    </source>
</evidence>
<name>A0ABV7T5U9_9GAMM</name>
<organism evidence="7 8">
    <name type="scientific">Stutzerimonas tarimensis</name>
    <dbReference type="NCBI Taxonomy" id="1507735"/>
    <lineage>
        <taxon>Bacteria</taxon>
        <taxon>Pseudomonadati</taxon>
        <taxon>Pseudomonadota</taxon>
        <taxon>Gammaproteobacteria</taxon>
        <taxon>Pseudomonadales</taxon>
        <taxon>Pseudomonadaceae</taxon>
        <taxon>Stutzerimonas</taxon>
    </lineage>
</organism>
<feature type="binding site" evidence="6">
    <location>
        <position position="91"/>
    </location>
    <ligand>
        <name>Fe cation</name>
        <dbReference type="ChEBI" id="CHEBI:24875"/>
    </ligand>
</feature>
<dbReference type="NCBIfam" id="TIGR00079">
    <property type="entry name" value="pept_deformyl"/>
    <property type="match status" value="1"/>
</dbReference>
<comment type="cofactor">
    <cofactor evidence="6">
        <name>Fe(2+)</name>
        <dbReference type="ChEBI" id="CHEBI:29033"/>
    </cofactor>
    <text evidence="6">Binds 1 Fe(2+) ion.</text>
</comment>
<keyword evidence="5 6" id="KW-0408">Iron</keyword>
<feature type="binding site" evidence="6">
    <location>
        <position position="137"/>
    </location>
    <ligand>
        <name>Fe cation</name>
        <dbReference type="ChEBI" id="CHEBI:24875"/>
    </ligand>
</feature>
<feature type="binding site" evidence="6">
    <location>
        <position position="133"/>
    </location>
    <ligand>
        <name>Fe cation</name>
        <dbReference type="ChEBI" id="CHEBI:24875"/>
    </ligand>
</feature>
<comment type="function">
    <text evidence="6">Removes the formyl group from the N-terminal Met of newly synthesized proteins. Requires at least a dipeptide for an efficient rate of reaction. N-terminal L-methionine is a prerequisite for activity but the enzyme has broad specificity at other positions.</text>
</comment>
<gene>
    <name evidence="6 7" type="primary">def</name>
    <name evidence="7" type="ORF">ACFOMF_09700</name>
</gene>
<evidence type="ECO:0000313" key="8">
    <source>
        <dbReference type="Proteomes" id="UP001595630"/>
    </source>
</evidence>
<protein>
    <recommendedName>
        <fullName evidence="6">Peptide deformylase</fullName>
        <shortName evidence="6">PDF</shortName>
        <ecNumber evidence="6">3.5.1.88</ecNumber>
    </recommendedName>
    <alternativeName>
        <fullName evidence="6">Polypeptide deformylase</fullName>
    </alternativeName>
</protein>
<proteinExistence type="inferred from homology"/>
<comment type="caution">
    <text evidence="7">The sequence shown here is derived from an EMBL/GenBank/DDBJ whole genome shotgun (WGS) entry which is preliminary data.</text>
</comment>
<evidence type="ECO:0000256" key="3">
    <source>
        <dbReference type="ARBA" id="ARBA00022801"/>
    </source>
</evidence>
<dbReference type="InterPro" id="IPR023635">
    <property type="entry name" value="Peptide_deformylase"/>
</dbReference>
<keyword evidence="4 6" id="KW-0648">Protein biosynthesis</keyword>
<dbReference type="Pfam" id="PF01327">
    <property type="entry name" value="Pep_deformylase"/>
    <property type="match status" value="1"/>
</dbReference>
<keyword evidence="2 6" id="KW-0479">Metal-binding</keyword>
<accession>A0ABV7T5U9</accession>
<dbReference type="Proteomes" id="UP001595630">
    <property type="component" value="Unassembled WGS sequence"/>
</dbReference>
<dbReference type="PRINTS" id="PR01576">
    <property type="entry name" value="PDEFORMYLASE"/>
</dbReference>
<feature type="active site" evidence="6">
    <location>
        <position position="134"/>
    </location>
</feature>
<dbReference type="PANTHER" id="PTHR10458">
    <property type="entry name" value="PEPTIDE DEFORMYLASE"/>
    <property type="match status" value="1"/>
</dbReference>
<reference evidence="8" key="1">
    <citation type="journal article" date="2019" name="Int. J. Syst. Evol. Microbiol.">
        <title>The Global Catalogue of Microorganisms (GCM) 10K type strain sequencing project: providing services to taxonomists for standard genome sequencing and annotation.</title>
        <authorList>
            <consortium name="The Broad Institute Genomics Platform"/>
            <consortium name="The Broad Institute Genome Sequencing Center for Infectious Disease"/>
            <person name="Wu L."/>
            <person name="Ma J."/>
        </authorList>
    </citation>
    <scope>NUCLEOTIDE SEQUENCE [LARGE SCALE GENOMIC DNA]</scope>
    <source>
        <strain evidence="8">KCTC 42447</strain>
    </source>
</reference>
<evidence type="ECO:0000313" key="7">
    <source>
        <dbReference type="EMBL" id="MFC3608049.1"/>
    </source>
</evidence>
<keyword evidence="8" id="KW-1185">Reference proteome</keyword>
<dbReference type="InterPro" id="IPR036821">
    <property type="entry name" value="Peptide_deformylase_sf"/>
</dbReference>
<dbReference type="NCBIfam" id="NF001159">
    <property type="entry name" value="PRK00150.1-3"/>
    <property type="match status" value="1"/>
</dbReference>
<dbReference type="EMBL" id="JBHRXZ010000022">
    <property type="protein sequence ID" value="MFC3608049.1"/>
    <property type="molecule type" value="Genomic_DNA"/>
</dbReference>
<dbReference type="SUPFAM" id="SSF56420">
    <property type="entry name" value="Peptide deformylase"/>
    <property type="match status" value="1"/>
</dbReference>
<evidence type="ECO:0000256" key="2">
    <source>
        <dbReference type="ARBA" id="ARBA00022723"/>
    </source>
</evidence>
<evidence type="ECO:0000256" key="4">
    <source>
        <dbReference type="ARBA" id="ARBA00022917"/>
    </source>
</evidence>
<dbReference type="Gene3D" id="3.90.45.10">
    <property type="entry name" value="Peptide deformylase"/>
    <property type="match status" value="1"/>
</dbReference>
<dbReference type="PANTHER" id="PTHR10458:SF21">
    <property type="entry name" value="PEPTIDE DEFORMYLASE"/>
    <property type="match status" value="1"/>
</dbReference>
<sequence>MAILNILEFPDPRLRTVAKPVEEVDDDIRQLVDDMFETMYDAQGIGLAATQVNVHQRVVVMDLEDDAEPRVFINPEIEPLCEEMGEYQEGCLSVPGFYEGVDRPLKVRVKALDRDGQPYELIAEGLLAVCIQHECDHLNGKLFVDYLSNLKRDRIRKKLEKQHRQRA</sequence>
<dbReference type="GO" id="GO:0042586">
    <property type="term" value="F:peptide deformylase activity"/>
    <property type="evidence" value="ECO:0007669"/>
    <property type="project" value="UniProtKB-EC"/>
</dbReference>
<comment type="similarity">
    <text evidence="1 6">Belongs to the polypeptide deformylase family.</text>
</comment>
<dbReference type="EC" id="3.5.1.88" evidence="6"/>
<dbReference type="CDD" id="cd00487">
    <property type="entry name" value="Pep_deformylase"/>
    <property type="match status" value="1"/>
</dbReference>